<dbReference type="Proteomes" id="UP000656367">
    <property type="component" value="Unassembled WGS sequence"/>
</dbReference>
<protein>
    <submittedName>
        <fullName evidence="1">Uncharacterized protein</fullName>
    </submittedName>
</protein>
<reference evidence="2 4" key="3">
    <citation type="submission" date="2022-06" db="EMBL/GenBank/DDBJ databases">
        <title>Haloarcula sp. a new haloarchaeum isolate from saline soil.</title>
        <authorList>
            <person name="Strakova D."/>
            <person name="Galisteo C."/>
            <person name="Sanchez-Porro C."/>
            <person name="Ventosa A."/>
        </authorList>
    </citation>
    <scope>NUCLEOTIDE SEQUENCE [LARGE SCALE GENOMIC DNA]</scope>
    <source>
        <strain evidence="2 4">JCM 15760</strain>
    </source>
</reference>
<dbReference type="EMBL" id="JAMQCP010000005">
    <property type="protein sequence ID" value="MDS0255869.1"/>
    <property type="molecule type" value="Genomic_DNA"/>
</dbReference>
<evidence type="ECO:0000313" key="4">
    <source>
        <dbReference type="Proteomes" id="UP001248536"/>
    </source>
</evidence>
<keyword evidence="4" id="KW-1185">Reference proteome</keyword>
<dbReference type="Proteomes" id="UP001248536">
    <property type="component" value="Unassembled WGS sequence"/>
</dbReference>
<proteinExistence type="predicted"/>
<evidence type="ECO:0000313" key="1">
    <source>
        <dbReference type="EMBL" id="GGM49686.1"/>
    </source>
</evidence>
<comment type="caution">
    <text evidence="1">The sequence shown here is derived from an EMBL/GenBank/DDBJ whole genome shotgun (WGS) entry which is preliminary data.</text>
</comment>
<evidence type="ECO:0000313" key="2">
    <source>
        <dbReference type="EMBL" id="MDS0255869.1"/>
    </source>
</evidence>
<dbReference type="AlphaFoldDB" id="A0A830FX76"/>
<accession>A0A830FX76</accession>
<evidence type="ECO:0000313" key="3">
    <source>
        <dbReference type="Proteomes" id="UP000656367"/>
    </source>
</evidence>
<sequence>MSRDGATLSTVELNAKRPQLGSRLMALYDTGNKPVRTVVLLELISEPLELRAVGDRRPILKIDSWLDV</sequence>
<reference evidence="1" key="1">
    <citation type="journal article" date="2014" name="Int. J. Syst. Evol. Microbiol.">
        <title>Complete genome sequence of Corynebacterium casei LMG S-19264T (=DSM 44701T), isolated from a smear-ripened cheese.</title>
        <authorList>
            <consortium name="US DOE Joint Genome Institute (JGI-PGF)"/>
            <person name="Walter F."/>
            <person name="Albersmeier A."/>
            <person name="Kalinowski J."/>
            <person name="Ruckert C."/>
        </authorList>
    </citation>
    <scope>NUCLEOTIDE SEQUENCE</scope>
    <source>
        <strain evidence="1">JCM 15759</strain>
    </source>
</reference>
<gene>
    <name evidence="1" type="ORF">GCM10009006_33650</name>
    <name evidence="2" type="ORF">NC662_19390</name>
</gene>
<name>A0A830FX76_HALAR</name>
<reference evidence="1" key="2">
    <citation type="submission" date="2020-09" db="EMBL/GenBank/DDBJ databases">
        <authorList>
            <person name="Sun Q."/>
            <person name="Ohkuma M."/>
        </authorList>
    </citation>
    <scope>NUCLEOTIDE SEQUENCE</scope>
    <source>
        <strain evidence="1">JCM 15759</strain>
    </source>
</reference>
<organism evidence="1 3">
    <name type="scientific">Haloarcula argentinensis</name>
    <dbReference type="NCBI Taxonomy" id="43776"/>
    <lineage>
        <taxon>Archaea</taxon>
        <taxon>Methanobacteriati</taxon>
        <taxon>Methanobacteriota</taxon>
        <taxon>Stenosarchaea group</taxon>
        <taxon>Halobacteria</taxon>
        <taxon>Halobacteriales</taxon>
        <taxon>Haloarculaceae</taxon>
        <taxon>Haloarcula</taxon>
    </lineage>
</organism>
<dbReference type="EMBL" id="BMON01000004">
    <property type="protein sequence ID" value="GGM49686.1"/>
    <property type="molecule type" value="Genomic_DNA"/>
</dbReference>